<keyword evidence="2 5" id="KW-0479">Metal-binding</keyword>
<dbReference type="PANTHER" id="PTHR42683">
    <property type="entry name" value="ALDEHYDE REDUCTASE"/>
    <property type="match status" value="1"/>
</dbReference>
<dbReference type="SUPFAM" id="SSF50129">
    <property type="entry name" value="GroES-like"/>
    <property type="match status" value="1"/>
</dbReference>
<reference evidence="8 9" key="1">
    <citation type="journal article" date="2020" name="ISME J.">
        <title>Uncovering the hidden diversity of litter-decomposition mechanisms in mushroom-forming fungi.</title>
        <authorList>
            <person name="Floudas D."/>
            <person name="Bentzer J."/>
            <person name="Ahren D."/>
            <person name="Johansson T."/>
            <person name="Persson P."/>
            <person name="Tunlid A."/>
        </authorList>
    </citation>
    <scope>NUCLEOTIDE SEQUENCE [LARGE SCALE GENOMIC DNA]</scope>
    <source>
        <strain evidence="8 9">CBS 291.85</strain>
    </source>
</reference>
<dbReference type="Gene3D" id="3.90.180.10">
    <property type="entry name" value="Medium-chain alcohol dehydrogenases, catalytic domain"/>
    <property type="match status" value="1"/>
</dbReference>
<dbReference type="Pfam" id="PF00107">
    <property type="entry name" value="ADH_zinc_N"/>
    <property type="match status" value="1"/>
</dbReference>
<dbReference type="InterPro" id="IPR013154">
    <property type="entry name" value="ADH-like_N"/>
</dbReference>
<evidence type="ECO:0000259" key="7">
    <source>
        <dbReference type="Pfam" id="PF08240"/>
    </source>
</evidence>
<dbReference type="GO" id="GO:0016616">
    <property type="term" value="F:oxidoreductase activity, acting on the CH-OH group of donors, NAD or NADP as acceptor"/>
    <property type="evidence" value="ECO:0007669"/>
    <property type="project" value="InterPro"/>
</dbReference>
<evidence type="ECO:0000256" key="4">
    <source>
        <dbReference type="ARBA" id="ARBA00023002"/>
    </source>
</evidence>
<evidence type="ECO:0000313" key="8">
    <source>
        <dbReference type="EMBL" id="KAF5372181.1"/>
    </source>
</evidence>
<keyword evidence="3 5" id="KW-0862">Zinc</keyword>
<evidence type="ECO:0000256" key="2">
    <source>
        <dbReference type="ARBA" id="ARBA00022723"/>
    </source>
</evidence>
<comment type="cofactor">
    <cofactor evidence="1 5">
        <name>Zn(2+)</name>
        <dbReference type="ChEBI" id="CHEBI:29105"/>
    </cofactor>
</comment>
<dbReference type="InterPro" id="IPR036291">
    <property type="entry name" value="NAD(P)-bd_dom_sf"/>
</dbReference>
<comment type="caution">
    <text evidence="8">The sequence shown here is derived from an EMBL/GenBank/DDBJ whole genome shotgun (WGS) entry which is preliminary data.</text>
</comment>
<evidence type="ECO:0000256" key="5">
    <source>
        <dbReference type="RuleBase" id="RU361277"/>
    </source>
</evidence>
<evidence type="ECO:0000259" key="6">
    <source>
        <dbReference type="Pfam" id="PF00107"/>
    </source>
</evidence>
<evidence type="ECO:0000256" key="3">
    <source>
        <dbReference type="ARBA" id="ARBA00022833"/>
    </source>
</evidence>
<keyword evidence="4" id="KW-0560">Oxidoreductase</keyword>
<organism evidence="8 9">
    <name type="scientific">Tetrapyrgos nigripes</name>
    <dbReference type="NCBI Taxonomy" id="182062"/>
    <lineage>
        <taxon>Eukaryota</taxon>
        <taxon>Fungi</taxon>
        <taxon>Dikarya</taxon>
        <taxon>Basidiomycota</taxon>
        <taxon>Agaricomycotina</taxon>
        <taxon>Agaricomycetes</taxon>
        <taxon>Agaricomycetidae</taxon>
        <taxon>Agaricales</taxon>
        <taxon>Marasmiineae</taxon>
        <taxon>Marasmiaceae</taxon>
        <taxon>Tetrapyrgos</taxon>
    </lineage>
</organism>
<evidence type="ECO:0000313" key="9">
    <source>
        <dbReference type="Proteomes" id="UP000559256"/>
    </source>
</evidence>
<dbReference type="InterPro" id="IPR011032">
    <property type="entry name" value="GroES-like_sf"/>
</dbReference>
<dbReference type="PROSITE" id="PS00059">
    <property type="entry name" value="ADH_ZINC"/>
    <property type="match status" value="1"/>
</dbReference>
<gene>
    <name evidence="8" type="ORF">D9758_004973</name>
</gene>
<accession>A0A8H5GVP6</accession>
<dbReference type="OrthoDB" id="1879366at2759"/>
<protein>
    <submittedName>
        <fullName evidence="8">Uncharacterized protein</fullName>
    </submittedName>
</protein>
<dbReference type="InterPro" id="IPR013149">
    <property type="entry name" value="ADH-like_C"/>
</dbReference>
<feature type="domain" description="Alcohol dehydrogenase-like N-terminal" evidence="7">
    <location>
        <begin position="46"/>
        <end position="140"/>
    </location>
</feature>
<dbReference type="InterPro" id="IPR002328">
    <property type="entry name" value="ADH_Zn_CS"/>
</dbReference>
<proteinExistence type="inferred from homology"/>
<name>A0A8H5GVP6_9AGAR</name>
<dbReference type="Pfam" id="PF08240">
    <property type="entry name" value="ADH_N"/>
    <property type="match status" value="1"/>
</dbReference>
<evidence type="ECO:0000256" key="1">
    <source>
        <dbReference type="ARBA" id="ARBA00001947"/>
    </source>
</evidence>
<dbReference type="AlphaFoldDB" id="A0A8H5GVP6"/>
<dbReference type="InterPro" id="IPR047109">
    <property type="entry name" value="CAD-like"/>
</dbReference>
<dbReference type="SUPFAM" id="SSF51735">
    <property type="entry name" value="NAD(P)-binding Rossmann-fold domains"/>
    <property type="match status" value="1"/>
</dbReference>
<sequence length="345" mass="37947">MAIDTIQCLIARSDSNPPYKSIQFRGSPSGQIVQKTFTYSLDDLASNEVIIKVTDSGLCFTDIHMLKKDMCLGHEGVGIVQAIGSDCKNVKVGCCEKCKFCLGQDNHYCKGVEWYGSHNTDSGSLSTFTKRKEAWLFKIPASMPDTDAAPLMCGGASVWSPIIQNCHPFDRVGIIRIRGLGHLAIQTLRKMGCDIVVFSTDELKCEEALSLGANEFHSVRGLKKDYGELGIEPVDMMFISTSAKIPMGQLYPVMNPRSTIVLLTVDEGDLTLPYTQLVETGMTILGSSIAPRLEQILLLKITENARNEVHVMAETFPLTLEDVNEAVEKLKSGKMRYCGVLVPKI</sequence>
<feature type="domain" description="Alcohol dehydrogenase-like C-terminal" evidence="6">
    <location>
        <begin position="179"/>
        <end position="289"/>
    </location>
</feature>
<dbReference type="Proteomes" id="UP000559256">
    <property type="component" value="Unassembled WGS sequence"/>
</dbReference>
<dbReference type="GO" id="GO:0008270">
    <property type="term" value="F:zinc ion binding"/>
    <property type="evidence" value="ECO:0007669"/>
    <property type="project" value="InterPro"/>
</dbReference>
<dbReference type="Gene3D" id="3.40.50.720">
    <property type="entry name" value="NAD(P)-binding Rossmann-like Domain"/>
    <property type="match status" value="1"/>
</dbReference>
<keyword evidence="9" id="KW-1185">Reference proteome</keyword>
<comment type="similarity">
    <text evidence="5">Belongs to the zinc-containing alcohol dehydrogenase family.</text>
</comment>
<dbReference type="EMBL" id="JAACJM010000006">
    <property type="protein sequence ID" value="KAF5372181.1"/>
    <property type="molecule type" value="Genomic_DNA"/>
</dbReference>